<accession>A0A2P8FRK2</accession>
<comment type="caution">
    <text evidence="2">The sequence shown here is derived from an EMBL/GenBank/DDBJ whole genome shotgun (WGS) entry which is preliminary data.</text>
</comment>
<keyword evidence="1" id="KW-0472">Membrane</keyword>
<gene>
    <name evidence="2" type="ORF">CLV60_114166</name>
</gene>
<reference evidence="2 3" key="1">
    <citation type="submission" date="2018-03" db="EMBL/GenBank/DDBJ databases">
        <title>Genomic Encyclopedia of Archaeal and Bacterial Type Strains, Phase II (KMG-II): from individual species to whole genera.</title>
        <authorList>
            <person name="Goeker M."/>
        </authorList>
    </citation>
    <scope>NUCLEOTIDE SEQUENCE [LARGE SCALE GENOMIC DNA]</scope>
    <source>
        <strain evidence="2 3">DSM 29057</strain>
    </source>
</reference>
<protein>
    <submittedName>
        <fullName evidence="2">Uncharacterized protein</fullName>
    </submittedName>
</protein>
<name>A0A2P8FRK2_9BACT</name>
<feature type="transmembrane region" description="Helical" evidence="1">
    <location>
        <begin position="38"/>
        <end position="57"/>
    </location>
</feature>
<keyword evidence="1" id="KW-0812">Transmembrane</keyword>
<feature type="transmembrane region" description="Helical" evidence="1">
    <location>
        <begin position="110"/>
        <end position="132"/>
    </location>
</feature>
<sequence>MNIDELKSDWQSAGREPLSEKELAMMTRVRNHPSLRKLRIKLMTEIAGLTALLFLFYDAFDGAQKPLTVNILLIISIVLYIVNNALGYLQIQNPLVSGNIREALAKQTLSLKRLAVLSLASSVVYATALLFFLTYQTAFTQRKYIILSALMITFALLFYYSWISWQRKITHFRQLEADF</sequence>
<feature type="transmembrane region" description="Helical" evidence="1">
    <location>
        <begin position="69"/>
        <end position="89"/>
    </location>
</feature>
<evidence type="ECO:0000256" key="1">
    <source>
        <dbReference type="SAM" id="Phobius"/>
    </source>
</evidence>
<proteinExistence type="predicted"/>
<organism evidence="2 3">
    <name type="scientific">Dyadobacter jiangsuensis</name>
    <dbReference type="NCBI Taxonomy" id="1591085"/>
    <lineage>
        <taxon>Bacteria</taxon>
        <taxon>Pseudomonadati</taxon>
        <taxon>Bacteroidota</taxon>
        <taxon>Cytophagia</taxon>
        <taxon>Cytophagales</taxon>
        <taxon>Spirosomataceae</taxon>
        <taxon>Dyadobacter</taxon>
    </lineage>
</organism>
<evidence type="ECO:0000313" key="2">
    <source>
        <dbReference type="EMBL" id="PSL24339.1"/>
    </source>
</evidence>
<dbReference type="EMBL" id="PYAS01000014">
    <property type="protein sequence ID" value="PSL24339.1"/>
    <property type="molecule type" value="Genomic_DNA"/>
</dbReference>
<evidence type="ECO:0000313" key="3">
    <source>
        <dbReference type="Proteomes" id="UP000241964"/>
    </source>
</evidence>
<dbReference type="OrthoDB" id="954677at2"/>
<feature type="transmembrane region" description="Helical" evidence="1">
    <location>
        <begin position="144"/>
        <end position="163"/>
    </location>
</feature>
<keyword evidence="1" id="KW-1133">Transmembrane helix</keyword>
<dbReference type="Proteomes" id="UP000241964">
    <property type="component" value="Unassembled WGS sequence"/>
</dbReference>
<dbReference type="AlphaFoldDB" id="A0A2P8FRK2"/>
<keyword evidence="3" id="KW-1185">Reference proteome</keyword>
<dbReference type="RefSeq" id="WP_106598314.1">
    <property type="nucleotide sequence ID" value="NZ_PYAS01000014.1"/>
</dbReference>